<dbReference type="PROSITE" id="PS50113">
    <property type="entry name" value="PAC"/>
    <property type="match status" value="1"/>
</dbReference>
<organism evidence="8 9">
    <name type="scientific">Ferrovibrio terrae</name>
    <dbReference type="NCBI Taxonomy" id="2594003"/>
    <lineage>
        <taxon>Bacteria</taxon>
        <taxon>Pseudomonadati</taxon>
        <taxon>Pseudomonadota</taxon>
        <taxon>Alphaproteobacteria</taxon>
        <taxon>Rhodospirillales</taxon>
        <taxon>Rhodospirillaceae</taxon>
        <taxon>Ferrovibrio</taxon>
    </lineage>
</organism>
<name>A0A516H0K7_9PROT</name>
<dbReference type="PROSITE" id="PS50109">
    <property type="entry name" value="HIS_KIN"/>
    <property type="match status" value="1"/>
</dbReference>
<dbReference type="SUPFAM" id="SSF55785">
    <property type="entry name" value="PYP-like sensor domain (PAS domain)"/>
    <property type="match status" value="1"/>
</dbReference>
<dbReference type="Gene3D" id="3.30.450.20">
    <property type="entry name" value="PAS domain"/>
    <property type="match status" value="1"/>
</dbReference>
<dbReference type="GO" id="GO:0009927">
    <property type="term" value="F:histidine phosphotransfer kinase activity"/>
    <property type="evidence" value="ECO:0007669"/>
    <property type="project" value="TreeGrafter"/>
</dbReference>
<dbReference type="InterPro" id="IPR000014">
    <property type="entry name" value="PAS"/>
</dbReference>
<keyword evidence="5" id="KW-1133">Transmembrane helix</keyword>
<accession>A0A516H0K7</accession>
<protein>
    <recommendedName>
        <fullName evidence="2">histidine kinase</fullName>
        <ecNumber evidence="2">2.7.13.3</ecNumber>
    </recommendedName>
</protein>
<dbReference type="InterPro" id="IPR003661">
    <property type="entry name" value="HisK_dim/P_dom"/>
</dbReference>
<feature type="domain" description="Histidine kinase" evidence="6">
    <location>
        <begin position="391"/>
        <end position="605"/>
    </location>
</feature>
<dbReference type="GO" id="GO:0005886">
    <property type="term" value="C:plasma membrane"/>
    <property type="evidence" value="ECO:0007669"/>
    <property type="project" value="TreeGrafter"/>
</dbReference>
<keyword evidence="9" id="KW-1185">Reference proteome</keyword>
<keyword evidence="4" id="KW-0418">Kinase</keyword>
<dbReference type="KEGG" id="fer:FNB15_08540"/>
<proteinExistence type="predicted"/>
<keyword evidence="5" id="KW-0472">Membrane</keyword>
<evidence type="ECO:0000256" key="3">
    <source>
        <dbReference type="ARBA" id="ARBA00022679"/>
    </source>
</evidence>
<dbReference type="CDD" id="cd00130">
    <property type="entry name" value="PAS"/>
    <property type="match status" value="1"/>
</dbReference>
<reference evidence="8 9" key="1">
    <citation type="submission" date="2019-07" db="EMBL/GenBank/DDBJ databases">
        <title>Genome sequencing for Ferrovibrio sp. K5.</title>
        <authorList>
            <person name="Park S.-J."/>
        </authorList>
    </citation>
    <scope>NUCLEOTIDE SEQUENCE [LARGE SCALE GENOMIC DNA]</scope>
    <source>
        <strain evidence="8 9">K5</strain>
    </source>
</reference>
<dbReference type="SUPFAM" id="SSF55874">
    <property type="entry name" value="ATPase domain of HSP90 chaperone/DNA topoisomerase II/histidine kinase"/>
    <property type="match status" value="1"/>
</dbReference>
<feature type="transmembrane region" description="Helical" evidence="5">
    <location>
        <begin position="108"/>
        <end position="127"/>
    </location>
</feature>
<evidence type="ECO:0000313" key="9">
    <source>
        <dbReference type="Proteomes" id="UP000317496"/>
    </source>
</evidence>
<keyword evidence="3" id="KW-0808">Transferase</keyword>
<dbReference type="PANTHER" id="PTHR43047">
    <property type="entry name" value="TWO-COMPONENT HISTIDINE PROTEIN KINASE"/>
    <property type="match status" value="1"/>
</dbReference>
<feature type="transmembrane region" description="Helical" evidence="5">
    <location>
        <begin position="46"/>
        <end position="62"/>
    </location>
</feature>
<dbReference type="InterPro" id="IPR036097">
    <property type="entry name" value="HisK_dim/P_sf"/>
</dbReference>
<dbReference type="PANTHER" id="PTHR43047:SF72">
    <property type="entry name" value="OSMOSENSING HISTIDINE PROTEIN KINASE SLN1"/>
    <property type="match status" value="1"/>
</dbReference>
<feature type="transmembrane region" description="Helical" evidence="5">
    <location>
        <begin position="68"/>
        <end position="87"/>
    </location>
</feature>
<dbReference type="Proteomes" id="UP000317496">
    <property type="component" value="Chromosome"/>
</dbReference>
<dbReference type="SUPFAM" id="SSF47384">
    <property type="entry name" value="Homodimeric domain of signal transducing histidine kinase"/>
    <property type="match status" value="1"/>
</dbReference>
<feature type="transmembrane region" description="Helical" evidence="5">
    <location>
        <begin position="175"/>
        <end position="200"/>
    </location>
</feature>
<evidence type="ECO:0000256" key="4">
    <source>
        <dbReference type="ARBA" id="ARBA00022777"/>
    </source>
</evidence>
<dbReference type="Gene3D" id="2.10.70.100">
    <property type="match status" value="1"/>
</dbReference>
<evidence type="ECO:0000256" key="1">
    <source>
        <dbReference type="ARBA" id="ARBA00000085"/>
    </source>
</evidence>
<dbReference type="OrthoDB" id="341208at2"/>
<dbReference type="NCBIfam" id="TIGR00229">
    <property type="entry name" value="sensory_box"/>
    <property type="match status" value="1"/>
</dbReference>
<dbReference type="CDD" id="cd00082">
    <property type="entry name" value="HisKA"/>
    <property type="match status" value="1"/>
</dbReference>
<dbReference type="Pfam" id="PF00512">
    <property type="entry name" value="HisKA"/>
    <property type="match status" value="1"/>
</dbReference>
<dbReference type="InterPro" id="IPR013655">
    <property type="entry name" value="PAS_fold_3"/>
</dbReference>
<dbReference type="InterPro" id="IPR000700">
    <property type="entry name" value="PAS-assoc_C"/>
</dbReference>
<evidence type="ECO:0000259" key="6">
    <source>
        <dbReference type="PROSITE" id="PS50109"/>
    </source>
</evidence>
<keyword evidence="5" id="KW-0812">Transmembrane</keyword>
<dbReference type="Gene3D" id="3.30.565.10">
    <property type="entry name" value="Histidine kinase-like ATPase, C-terminal domain"/>
    <property type="match status" value="1"/>
</dbReference>
<dbReference type="AlphaFoldDB" id="A0A516H0K7"/>
<dbReference type="EMBL" id="CP041636">
    <property type="protein sequence ID" value="QDO97311.1"/>
    <property type="molecule type" value="Genomic_DNA"/>
</dbReference>
<feature type="transmembrane region" description="Helical" evidence="5">
    <location>
        <begin position="139"/>
        <end position="163"/>
    </location>
</feature>
<evidence type="ECO:0000259" key="7">
    <source>
        <dbReference type="PROSITE" id="PS50113"/>
    </source>
</evidence>
<dbReference type="InterPro" id="IPR005467">
    <property type="entry name" value="His_kinase_dom"/>
</dbReference>
<dbReference type="Gene3D" id="1.10.287.130">
    <property type="match status" value="1"/>
</dbReference>
<dbReference type="Pfam" id="PF08447">
    <property type="entry name" value="PAS_3"/>
    <property type="match status" value="1"/>
</dbReference>
<evidence type="ECO:0000313" key="8">
    <source>
        <dbReference type="EMBL" id="QDO97311.1"/>
    </source>
</evidence>
<dbReference type="SMART" id="SM00388">
    <property type="entry name" value="HisKA"/>
    <property type="match status" value="1"/>
</dbReference>
<dbReference type="InterPro" id="IPR035965">
    <property type="entry name" value="PAS-like_dom_sf"/>
</dbReference>
<dbReference type="EC" id="2.7.13.3" evidence="2"/>
<comment type="catalytic activity">
    <reaction evidence="1">
        <text>ATP + protein L-histidine = ADP + protein N-phospho-L-histidine.</text>
        <dbReference type="EC" id="2.7.13.3"/>
    </reaction>
</comment>
<evidence type="ECO:0000256" key="2">
    <source>
        <dbReference type="ARBA" id="ARBA00012438"/>
    </source>
</evidence>
<dbReference type="InterPro" id="IPR036890">
    <property type="entry name" value="HATPase_C_sf"/>
</dbReference>
<evidence type="ECO:0000256" key="5">
    <source>
        <dbReference type="SAM" id="Phobius"/>
    </source>
</evidence>
<sequence>MNRIEGMSADRLKRLIDETDATPEPADRPLTDAVIAERLYRASRPTRYMAFLFMAGLFAAFWHTLQGWQMALCFAFNLGGTLWFDHLRRRFASRPDPFAAADVWTTRFALASAVTGTGWGLLGWFAFAPDNFESQLTLGFAMCGLITLSVLTRSVHLPSYYTFMAATLTPPLLRCLIEGTPGALTIAFCGVVFVIFTSIWSHNAHDRELRSAALRLRNAELIHEVEQARAMAETARDLAEDNYHRTLDSLQNAQRIGNVGNWDWYAATDKLFWSDQLYRLIGKAPGSMTPDGEAFLALVDAEDRDRVTERLKEVTRSGTRVTAEFRLKPIDGETRILFAVTEAMQDETGKIVRIAGTLRDVTQQRDYENALIAAKAVAERASRAKTNFLGNLSHELRTPLNAVIGFAEMLTLPRTGAAGTPRTAEYASLILTSSRELLVLIDDLLDIAQIETGQMELKSETIAMAALIAETAAQAQPALEKADCRLEVSGGGGDIRGDAQRVRQILATLLAETIRLSPPGNRLSLASADEQTMLRLTLTSEAPLPDIAADTALLHGFEARVAYHASDLGLHLALMKELVRRHHGDLRSETRGDGTALHLRLPLAGHA</sequence>
<feature type="domain" description="PAC" evidence="7">
    <location>
        <begin position="321"/>
        <end position="373"/>
    </location>
</feature>
<gene>
    <name evidence="8" type="ORF">FNB15_08540</name>
</gene>
<dbReference type="GO" id="GO:0000155">
    <property type="term" value="F:phosphorelay sensor kinase activity"/>
    <property type="evidence" value="ECO:0007669"/>
    <property type="project" value="InterPro"/>
</dbReference>